<proteinExistence type="predicted"/>
<dbReference type="InterPro" id="IPR029009">
    <property type="entry name" value="ASB_dom_sf"/>
</dbReference>
<geneLocation type="plasmid" evidence="1">
    <name>unnamed1</name>
</geneLocation>
<evidence type="ECO:0000313" key="1">
    <source>
        <dbReference type="EMBL" id="QEF20017.1"/>
    </source>
</evidence>
<organism evidence="1">
    <name type="scientific">Bacillus cereus</name>
    <dbReference type="NCBI Taxonomy" id="1396"/>
    <lineage>
        <taxon>Bacteria</taxon>
        <taxon>Bacillati</taxon>
        <taxon>Bacillota</taxon>
        <taxon>Bacilli</taxon>
        <taxon>Bacillales</taxon>
        <taxon>Bacillaceae</taxon>
        <taxon>Bacillus</taxon>
        <taxon>Bacillus cereus group</taxon>
    </lineage>
</organism>
<dbReference type="SUPFAM" id="SSF55021">
    <property type="entry name" value="ACT-like"/>
    <property type="match status" value="1"/>
</dbReference>
<dbReference type="AlphaFoldDB" id="A0A5B9HV59"/>
<dbReference type="SUPFAM" id="SSF143548">
    <property type="entry name" value="Serine metabolism enzymes domain"/>
    <property type="match status" value="1"/>
</dbReference>
<dbReference type="InterPro" id="IPR045865">
    <property type="entry name" value="ACT-like_dom_sf"/>
</dbReference>
<dbReference type="Gene3D" id="3.30.1330.90">
    <property type="entry name" value="D-3-phosphoglycerate dehydrogenase, domain 3"/>
    <property type="match status" value="1"/>
</dbReference>
<dbReference type="RefSeq" id="WP_000443210.1">
    <property type="nucleotide sequence ID" value="NZ_CP042875.1"/>
</dbReference>
<dbReference type="EMBL" id="CP042875">
    <property type="protein sequence ID" value="QEF20017.1"/>
    <property type="molecule type" value="Genomic_DNA"/>
</dbReference>
<name>A0A5B9HV59_BACCE</name>
<keyword evidence="1" id="KW-0614">Plasmid</keyword>
<sequence length="211" mass="24213">MESCPMFDLVKTNNLSPEILGTEMGKLARELFILRPEQVNISVYGSFKHVTNKYELQIAFLKGIFNLTEKSMLEQDPFRVGNSTGIKFVEEFAKTPYSYTAKISLFNEKESIEVVTYKNDIGKILISEINGFHFNISENNPTILVRNKNSCKFLAFITSLCSDYEINIIKIQSSSQKINNIMVIELDKLPSFKVIERINNNPYVYKTIIIN</sequence>
<gene>
    <name evidence="1" type="ORF">FRY47_27135</name>
</gene>
<accession>A0A5B9HV59</accession>
<protein>
    <submittedName>
        <fullName evidence="1">Serine dehydratase</fullName>
    </submittedName>
</protein>
<reference evidence="1" key="1">
    <citation type="submission" date="2019-08" db="EMBL/GenBank/DDBJ databases">
        <title>Antibiosis Participates in the Biocontrol of Bucillus cereus 0-9 Against Rice Sheath Blight.</title>
        <authorList>
            <person name="Wang G."/>
            <person name="Liu F."/>
        </authorList>
    </citation>
    <scope>NUCLEOTIDE SEQUENCE</scope>
    <source>
        <strain evidence="1">09</strain>
        <plasmid evidence="1">unnamed1</plasmid>
    </source>
</reference>